<sequence length="93" mass="10580">MDDSPTYRVNFWERSGTEAWNLEAFVLADARDLHEVLDWISNNERGRRVELFVELEGEPFTSLDTPRKTDLIRLSGSDANDGDTAFTFGAVPE</sequence>
<dbReference type="EMBL" id="CP065989">
    <property type="protein sequence ID" value="QQB16062.1"/>
    <property type="molecule type" value="Genomic_DNA"/>
</dbReference>
<accession>A0A7T4A2G2</accession>
<dbReference type="Proteomes" id="UP000595374">
    <property type="component" value="Chromosome"/>
</dbReference>
<name>A0A7T4A2G2_9MICO</name>
<reference evidence="1 2" key="1">
    <citation type="submission" date="2020-12" db="EMBL/GenBank/DDBJ databases">
        <title>FDA dAtabase for Regulatory Grade micrObial Sequences (FDA-ARGOS): Supporting development and validation of Infectious Disease Dx tests.</title>
        <authorList>
            <person name="Sproer C."/>
            <person name="Gronow S."/>
            <person name="Severitt S."/>
            <person name="Schroder I."/>
            <person name="Tallon L."/>
            <person name="Sadzewicz L."/>
            <person name="Zhao X."/>
            <person name="Boylan J."/>
            <person name="Ott S."/>
            <person name="Bowen H."/>
            <person name="Vavikolanu K."/>
            <person name="Mehta A."/>
            <person name="Aluvathingal J."/>
            <person name="Nadendla S."/>
            <person name="Lowell S."/>
            <person name="Myers T."/>
            <person name="Yan Y."/>
            <person name="Sichtig H."/>
        </authorList>
    </citation>
    <scope>NUCLEOTIDE SEQUENCE [LARGE SCALE GENOMIC DNA]</scope>
    <source>
        <strain evidence="1 2">FDAARGOS_990</strain>
    </source>
</reference>
<gene>
    <name evidence="1" type="ORF">I6H47_08285</name>
</gene>
<evidence type="ECO:0000313" key="1">
    <source>
        <dbReference type="EMBL" id="QQB16062.1"/>
    </source>
</evidence>
<dbReference type="AlphaFoldDB" id="A0A7T4A2G2"/>
<proteinExistence type="predicted"/>
<evidence type="ECO:0000313" key="2">
    <source>
        <dbReference type="Proteomes" id="UP000595374"/>
    </source>
</evidence>
<protein>
    <submittedName>
        <fullName evidence="1">Uncharacterized protein</fullName>
    </submittedName>
</protein>
<organism evidence="1 2">
    <name type="scientific">Brevibacterium casei</name>
    <dbReference type="NCBI Taxonomy" id="33889"/>
    <lineage>
        <taxon>Bacteria</taxon>
        <taxon>Bacillati</taxon>
        <taxon>Actinomycetota</taxon>
        <taxon>Actinomycetes</taxon>
        <taxon>Micrococcales</taxon>
        <taxon>Brevibacteriaceae</taxon>
        <taxon>Brevibacterium</taxon>
    </lineage>
</organism>